<dbReference type="OrthoDB" id="9803735at2"/>
<dbReference type="InterPro" id="IPR036390">
    <property type="entry name" value="WH_DNA-bd_sf"/>
</dbReference>
<dbReference type="InterPro" id="IPR000847">
    <property type="entry name" value="LysR_HTH_N"/>
</dbReference>
<dbReference type="Pfam" id="PF03466">
    <property type="entry name" value="LysR_substrate"/>
    <property type="match status" value="1"/>
</dbReference>
<evidence type="ECO:0000256" key="2">
    <source>
        <dbReference type="ARBA" id="ARBA00023015"/>
    </source>
</evidence>
<dbReference type="GO" id="GO:0003700">
    <property type="term" value="F:DNA-binding transcription factor activity"/>
    <property type="evidence" value="ECO:0007669"/>
    <property type="project" value="InterPro"/>
</dbReference>
<name>A0A4R3UQT8_9BURK</name>
<dbReference type="GO" id="GO:0032993">
    <property type="term" value="C:protein-DNA complex"/>
    <property type="evidence" value="ECO:0007669"/>
    <property type="project" value="TreeGrafter"/>
</dbReference>
<proteinExistence type="inferred from homology"/>
<sequence length="288" mass="31847">MDTKYLHSFISVVDCGSFAEAARRLNLTSAALAARIKALEEDIGTTLIMRAGRNVKPTDAGMKIVDRARSILRDTRDIRAIANNDEPLGELRLGVATSTLAALTPMLLRKIYARYPRMSVFIESGASSSLEERTVSRHLDAAIMVEPVYATAKGFEWQLIKKETLVVLAPGRLGNEDPFKLLAEQPFLRFDRSLRGGQIAEQYLRKHRIVPNERLEIDTLITIAHLVSDGIGVALVPDWAPEWVESLGISRLALPNDAPARNMGIFWDTRGTHAGIISMILEEAGSIF</sequence>
<evidence type="ECO:0000313" key="7">
    <source>
        <dbReference type="Proteomes" id="UP000294692"/>
    </source>
</evidence>
<accession>A0A4R3UQT8</accession>
<keyword evidence="7" id="KW-1185">Reference proteome</keyword>
<dbReference type="FunFam" id="1.10.10.10:FF:000001">
    <property type="entry name" value="LysR family transcriptional regulator"/>
    <property type="match status" value="1"/>
</dbReference>
<dbReference type="Gene3D" id="1.10.10.10">
    <property type="entry name" value="Winged helix-like DNA-binding domain superfamily/Winged helix DNA-binding domain"/>
    <property type="match status" value="1"/>
</dbReference>
<dbReference type="AlphaFoldDB" id="A0A4R3UQT8"/>
<dbReference type="Gene3D" id="3.40.190.290">
    <property type="match status" value="1"/>
</dbReference>
<gene>
    <name evidence="6" type="ORF">EV686_11348</name>
</gene>
<evidence type="ECO:0000256" key="1">
    <source>
        <dbReference type="ARBA" id="ARBA00009437"/>
    </source>
</evidence>
<organism evidence="6 7">
    <name type="scientific">Paracandidimonas soli</name>
    <dbReference type="NCBI Taxonomy" id="1917182"/>
    <lineage>
        <taxon>Bacteria</taxon>
        <taxon>Pseudomonadati</taxon>
        <taxon>Pseudomonadota</taxon>
        <taxon>Betaproteobacteria</taxon>
        <taxon>Burkholderiales</taxon>
        <taxon>Alcaligenaceae</taxon>
        <taxon>Paracandidimonas</taxon>
    </lineage>
</organism>
<dbReference type="Proteomes" id="UP000294692">
    <property type="component" value="Unassembled WGS sequence"/>
</dbReference>
<dbReference type="EMBL" id="SMBX01000013">
    <property type="protein sequence ID" value="TCU93027.1"/>
    <property type="molecule type" value="Genomic_DNA"/>
</dbReference>
<dbReference type="InterPro" id="IPR005119">
    <property type="entry name" value="LysR_subst-bd"/>
</dbReference>
<keyword evidence="2" id="KW-0805">Transcription regulation</keyword>
<dbReference type="InterPro" id="IPR036388">
    <property type="entry name" value="WH-like_DNA-bd_sf"/>
</dbReference>
<dbReference type="Pfam" id="PF00126">
    <property type="entry name" value="HTH_1"/>
    <property type="match status" value="1"/>
</dbReference>
<comment type="caution">
    <text evidence="6">The sequence shown here is derived from an EMBL/GenBank/DDBJ whole genome shotgun (WGS) entry which is preliminary data.</text>
</comment>
<evidence type="ECO:0000256" key="4">
    <source>
        <dbReference type="ARBA" id="ARBA00023163"/>
    </source>
</evidence>
<comment type="similarity">
    <text evidence="1">Belongs to the LysR transcriptional regulatory family.</text>
</comment>
<dbReference type="RefSeq" id="WP_132478220.1">
    <property type="nucleotide sequence ID" value="NZ_JBHRVM010000001.1"/>
</dbReference>
<evidence type="ECO:0000256" key="3">
    <source>
        <dbReference type="ARBA" id="ARBA00023125"/>
    </source>
</evidence>
<keyword evidence="3 6" id="KW-0238">DNA-binding</keyword>
<keyword evidence="4" id="KW-0804">Transcription</keyword>
<dbReference type="PROSITE" id="PS50931">
    <property type="entry name" value="HTH_LYSR"/>
    <property type="match status" value="1"/>
</dbReference>
<evidence type="ECO:0000313" key="6">
    <source>
        <dbReference type="EMBL" id="TCU93027.1"/>
    </source>
</evidence>
<dbReference type="SUPFAM" id="SSF46785">
    <property type="entry name" value="Winged helix' DNA-binding domain"/>
    <property type="match status" value="1"/>
</dbReference>
<dbReference type="PANTHER" id="PTHR30346:SF28">
    <property type="entry name" value="HTH-TYPE TRANSCRIPTIONAL REGULATOR CYNR"/>
    <property type="match status" value="1"/>
</dbReference>
<protein>
    <submittedName>
        <fullName evidence="6">DNA-binding transcriptional LysR family regulator</fullName>
    </submittedName>
</protein>
<reference evidence="6 7" key="1">
    <citation type="submission" date="2019-03" db="EMBL/GenBank/DDBJ databases">
        <title>Genomic Encyclopedia of Type Strains, Phase IV (KMG-IV): sequencing the most valuable type-strain genomes for metagenomic binning, comparative biology and taxonomic classification.</title>
        <authorList>
            <person name="Goeker M."/>
        </authorList>
    </citation>
    <scope>NUCLEOTIDE SEQUENCE [LARGE SCALE GENOMIC DNA]</scope>
    <source>
        <strain evidence="6 7">DSM 100048</strain>
    </source>
</reference>
<dbReference type="GO" id="GO:0003677">
    <property type="term" value="F:DNA binding"/>
    <property type="evidence" value="ECO:0007669"/>
    <property type="project" value="UniProtKB-KW"/>
</dbReference>
<dbReference type="SUPFAM" id="SSF53850">
    <property type="entry name" value="Periplasmic binding protein-like II"/>
    <property type="match status" value="1"/>
</dbReference>
<evidence type="ECO:0000259" key="5">
    <source>
        <dbReference type="PROSITE" id="PS50931"/>
    </source>
</evidence>
<dbReference type="PANTHER" id="PTHR30346">
    <property type="entry name" value="TRANSCRIPTIONAL DUAL REGULATOR HCAR-RELATED"/>
    <property type="match status" value="1"/>
</dbReference>
<dbReference type="PRINTS" id="PR00039">
    <property type="entry name" value="HTHLYSR"/>
</dbReference>
<feature type="domain" description="HTH lysR-type" evidence="5">
    <location>
        <begin position="1"/>
        <end position="58"/>
    </location>
</feature>